<dbReference type="RefSeq" id="WP_307369053.1">
    <property type="nucleotide sequence ID" value="NZ_JAUSUW010000001.1"/>
</dbReference>
<protein>
    <submittedName>
        <fullName evidence="1">Uncharacterized protein</fullName>
    </submittedName>
</protein>
<name>A0ABU0G2E8_9HYPH</name>
<dbReference type="EMBL" id="JAUSUW010000001">
    <property type="protein sequence ID" value="MDQ0419506.1"/>
    <property type="molecule type" value="Genomic_DNA"/>
</dbReference>
<dbReference type="Proteomes" id="UP001238496">
    <property type="component" value="Unassembled WGS sequence"/>
</dbReference>
<sequence length="65" mass="7154">MMTAAQKVRQIIKASHLSWNFKATSLMDKSLTNPAASANSERDAGMLRIRTKLDLGDTFLSKTGQ</sequence>
<evidence type="ECO:0000313" key="1">
    <source>
        <dbReference type="EMBL" id="MDQ0419506.1"/>
    </source>
</evidence>
<reference evidence="1 2" key="1">
    <citation type="submission" date="2023-07" db="EMBL/GenBank/DDBJ databases">
        <title>Genomic Encyclopedia of Type Strains, Phase IV (KMG-IV): sequencing the most valuable type-strain genomes for metagenomic binning, comparative biology and taxonomic classification.</title>
        <authorList>
            <person name="Goeker M."/>
        </authorList>
    </citation>
    <scope>NUCLEOTIDE SEQUENCE [LARGE SCALE GENOMIC DNA]</scope>
    <source>
        <strain evidence="1 2">DSM 1111</strain>
    </source>
</reference>
<evidence type="ECO:0000313" key="2">
    <source>
        <dbReference type="Proteomes" id="UP001238496"/>
    </source>
</evidence>
<proteinExistence type="predicted"/>
<keyword evidence="2" id="KW-1185">Reference proteome</keyword>
<accession>A0ABU0G2E8</accession>
<gene>
    <name evidence="1" type="ORF">J2045_000516</name>
</gene>
<comment type="caution">
    <text evidence="1">The sequence shown here is derived from an EMBL/GenBank/DDBJ whole genome shotgun (WGS) entry which is preliminary data.</text>
</comment>
<organism evidence="1 2">
    <name type="scientific">Peteryoungia aggregata LMG 23059</name>
    <dbReference type="NCBI Taxonomy" id="1368425"/>
    <lineage>
        <taxon>Bacteria</taxon>
        <taxon>Pseudomonadati</taxon>
        <taxon>Pseudomonadota</taxon>
        <taxon>Alphaproteobacteria</taxon>
        <taxon>Hyphomicrobiales</taxon>
        <taxon>Rhizobiaceae</taxon>
        <taxon>Peteryoungia</taxon>
    </lineage>
</organism>